<evidence type="ECO:0000256" key="3">
    <source>
        <dbReference type="ARBA" id="ARBA00022692"/>
    </source>
</evidence>
<protein>
    <submittedName>
        <fullName evidence="9">Molybdopterin-dependent oxidoreductase</fullName>
    </submittedName>
</protein>
<keyword evidence="10" id="KW-1185">Reference proteome</keyword>
<evidence type="ECO:0000256" key="4">
    <source>
        <dbReference type="ARBA" id="ARBA00022989"/>
    </source>
</evidence>
<keyword evidence="5 6" id="KW-0472">Membrane</keyword>
<comment type="caution">
    <text evidence="9">The sequence shown here is derived from an EMBL/GenBank/DDBJ whole genome shotgun (WGS) entry which is preliminary data.</text>
</comment>
<feature type="transmembrane region" description="Helical" evidence="6">
    <location>
        <begin position="245"/>
        <end position="266"/>
    </location>
</feature>
<dbReference type="InterPro" id="IPR000572">
    <property type="entry name" value="OxRdtase_Mopterin-bd_dom"/>
</dbReference>
<dbReference type="RefSeq" id="WP_378020487.1">
    <property type="nucleotide sequence ID" value="NZ_JBHSKG010000003.1"/>
</dbReference>
<gene>
    <name evidence="9" type="ORF">ACFPK1_08545</name>
</gene>
<dbReference type="Proteomes" id="UP001596175">
    <property type="component" value="Unassembled WGS sequence"/>
</dbReference>
<comment type="subcellular location">
    <subcellularLocation>
        <location evidence="1">Cell membrane</location>
        <topology evidence="1">Multi-pass membrane protein</topology>
    </subcellularLocation>
</comment>
<accession>A0ABV9ZCR6</accession>
<name>A0ABV9ZCR6_9PSEU</name>
<dbReference type="Pfam" id="PF00174">
    <property type="entry name" value="Oxidored_molyb"/>
    <property type="match status" value="1"/>
</dbReference>
<dbReference type="PANTHER" id="PTHR43032">
    <property type="entry name" value="PROTEIN-METHIONINE-SULFOXIDE REDUCTASE"/>
    <property type="match status" value="1"/>
</dbReference>
<evidence type="ECO:0000259" key="7">
    <source>
        <dbReference type="Pfam" id="PF00174"/>
    </source>
</evidence>
<dbReference type="Gene3D" id="3.90.420.10">
    <property type="entry name" value="Oxidoreductase, molybdopterin-binding domain"/>
    <property type="match status" value="1"/>
</dbReference>
<evidence type="ECO:0000256" key="5">
    <source>
        <dbReference type="ARBA" id="ARBA00023136"/>
    </source>
</evidence>
<dbReference type="InterPro" id="IPR016174">
    <property type="entry name" value="Di-haem_cyt_TM"/>
</dbReference>
<keyword evidence="4 6" id="KW-1133">Transmembrane helix</keyword>
<dbReference type="InterPro" id="IPR036374">
    <property type="entry name" value="OxRdtase_Mopterin-bd_sf"/>
</dbReference>
<evidence type="ECO:0000256" key="1">
    <source>
        <dbReference type="ARBA" id="ARBA00004651"/>
    </source>
</evidence>
<evidence type="ECO:0000313" key="9">
    <source>
        <dbReference type="EMBL" id="MFC5138276.1"/>
    </source>
</evidence>
<reference evidence="10" key="1">
    <citation type="journal article" date="2019" name="Int. J. Syst. Evol. Microbiol.">
        <title>The Global Catalogue of Microorganisms (GCM) 10K type strain sequencing project: providing services to taxonomists for standard genome sequencing and annotation.</title>
        <authorList>
            <consortium name="The Broad Institute Genomics Platform"/>
            <consortium name="The Broad Institute Genome Sequencing Center for Infectious Disease"/>
            <person name="Wu L."/>
            <person name="Ma J."/>
        </authorList>
    </citation>
    <scope>NUCLEOTIDE SEQUENCE [LARGE SCALE GENOMIC DNA]</scope>
    <source>
        <strain evidence="10">XZYJ18</strain>
    </source>
</reference>
<keyword evidence="3 6" id="KW-0812">Transmembrane</keyword>
<evidence type="ECO:0000256" key="6">
    <source>
        <dbReference type="SAM" id="Phobius"/>
    </source>
</evidence>
<dbReference type="Pfam" id="PF01292">
    <property type="entry name" value="Ni_hydr_CYTB"/>
    <property type="match status" value="1"/>
</dbReference>
<organism evidence="9 10">
    <name type="scientific">Actinomycetospora rhizophila</name>
    <dbReference type="NCBI Taxonomy" id="1416876"/>
    <lineage>
        <taxon>Bacteria</taxon>
        <taxon>Bacillati</taxon>
        <taxon>Actinomycetota</taxon>
        <taxon>Actinomycetes</taxon>
        <taxon>Pseudonocardiales</taxon>
        <taxon>Pseudonocardiaceae</taxon>
        <taxon>Actinomycetospora</taxon>
    </lineage>
</organism>
<dbReference type="Gene3D" id="1.20.950.20">
    <property type="entry name" value="Transmembrane di-heme cytochromes, Chain C"/>
    <property type="match status" value="1"/>
</dbReference>
<proteinExistence type="predicted"/>
<feature type="domain" description="Oxidoreductase molybdopterin-binding" evidence="7">
    <location>
        <begin position="327"/>
        <end position="471"/>
    </location>
</feature>
<evidence type="ECO:0000259" key="8">
    <source>
        <dbReference type="Pfam" id="PF01292"/>
    </source>
</evidence>
<dbReference type="SUPFAM" id="SSF81342">
    <property type="entry name" value="Transmembrane di-heme cytochromes"/>
    <property type="match status" value="1"/>
</dbReference>
<feature type="domain" description="Cytochrome b561 bacterial/Ni-hydrogenase" evidence="8">
    <location>
        <begin position="6"/>
        <end position="227"/>
    </location>
</feature>
<dbReference type="SUPFAM" id="SSF56524">
    <property type="entry name" value="Oxidoreductase molybdopterin-binding domain"/>
    <property type="match status" value="1"/>
</dbReference>
<evidence type="ECO:0000313" key="10">
    <source>
        <dbReference type="Proteomes" id="UP001596175"/>
    </source>
</evidence>
<keyword evidence="2" id="KW-1003">Cell membrane</keyword>
<dbReference type="InterPro" id="IPR011577">
    <property type="entry name" value="Cyt_b561_bac/Ni-Hgenase"/>
</dbReference>
<sequence length="496" mass="55800">MTTLDFPAWLRIEHWLNVLFLTLLIRSGHEILATHPKLYWRDDSRPGTEWARFTRKTMPTDKLYDTLDEEESYSPVIALPGRKMLGMGRHWHFISVLGWIATGVAYIALLFGTGQWHRYIPYSWEIVPTAWNDLLTYLSFDLPPLLPGEPLDGIQKLTYAAVIFLLAPFQILTGAAQSPAVEARFPWYVRLFGGRQAARSLHFLGLVAFLAFIVVHVAMIALWGWGELNALMIFGEVRDTGWANAASLGILAAIVLVHVAATEWSLHHPRSVQRVLGAVLEKVRHVALRPLVSRQDYSRAALSPEHRVNGKPPDSDAYKTLAVHGFADWCLDVGGLVERPVRLSLDELRGLGEAQTQRVLHNCVQGWSSIGEWTGLPLRELLDHVRPMPEARYLCVLSLQDNARDEPSADGGGRFYEVIDLELARQSHTLLAYGMNGGALPIKHGAPLRLRIENQVGFKMVKWIERIELVSSYDVIGRGAGGWREDNVYYDKDVAI</sequence>
<dbReference type="PANTHER" id="PTHR43032:SF2">
    <property type="entry name" value="BLL0505 PROTEIN"/>
    <property type="match status" value="1"/>
</dbReference>
<feature type="transmembrane region" description="Helical" evidence="6">
    <location>
        <begin position="91"/>
        <end position="111"/>
    </location>
</feature>
<evidence type="ECO:0000256" key="2">
    <source>
        <dbReference type="ARBA" id="ARBA00022475"/>
    </source>
</evidence>
<dbReference type="EMBL" id="JBHSKG010000003">
    <property type="protein sequence ID" value="MFC5138276.1"/>
    <property type="molecule type" value="Genomic_DNA"/>
</dbReference>
<feature type="transmembrane region" description="Helical" evidence="6">
    <location>
        <begin position="201"/>
        <end position="225"/>
    </location>
</feature>